<dbReference type="GeneID" id="44128817"/>
<evidence type="ECO:0000313" key="2">
    <source>
        <dbReference type="EMBL" id="AKA73230.1"/>
    </source>
</evidence>
<dbReference type="Proteomes" id="UP000267993">
    <property type="component" value="Chromosome"/>
</dbReference>
<gene>
    <name evidence="12" type="ORF">HFC64_10745</name>
    <name evidence="4" type="ORF">SULA_0874</name>
    <name evidence="2" type="ORF">SULB_0876</name>
    <name evidence="3" type="ORF">SULC_0875</name>
    <name evidence="5" type="ORF">SULG_04265</name>
    <name evidence="6" type="ORF">SULH_04265</name>
    <name evidence="7" type="ORF">SULI_04265</name>
    <name evidence="8" type="ORF">SULM_04265</name>
    <name evidence="9" type="ORF">SULN_04265</name>
    <name evidence="10" type="ORF">SULO_04275</name>
    <name evidence="11" type="ORF">SULZ_04510</name>
</gene>
<evidence type="ECO:0000313" key="18">
    <source>
        <dbReference type="Proteomes" id="UP000273194"/>
    </source>
</evidence>
<dbReference type="PANTHER" id="PTHR43423:SF1">
    <property type="entry name" value="ABC TRANSPORTER I FAMILY MEMBER 17"/>
    <property type="match status" value="1"/>
</dbReference>
<dbReference type="OMA" id="IMRFRIK"/>
<dbReference type="EMBL" id="CP011055">
    <property type="protein sequence ID" value="AKA73230.1"/>
    <property type="molecule type" value="Genomic_DNA"/>
</dbReference>
<evidence type="ECO:0000313" key="20">
    <source>
        <dbReference type="Proteomes" id="UP000275843"/>
    </source>
</evidence>
<dbReference type="GO" id="GO:0005524">
    <property type="term" value="F:ATP binding"/>
    <property type="evidence" value="ECO:0007669"/>
    <property type="project" value="UniProtKB-KW"/>
</dbReference>
<feature type="domain" description="ABC transporter" evidence="1">
    <location>
        <begin position="2"/>
        <end position="200"/>
    </location>
</feature>
<dbReference type="EMBL" id="CP033238">
    <property type="protein sequence ID" value="AZF75561.1"/>
    <property type="molecule type" value="Genomic_DNA"/>
</dbReference>
<reference evidence="4" key="3">
    <citation type="submission" date="2018-10" db="EMBL/GenBank/DDBJ databases">
        <authorList>
            <person name="McCarthy S."/>
            <person name="Gradnigo J."/>
            <person name="Johnson T."/>
            <person name="Payne S."/>
            <person name="Lipzen A."/>
            <person name="Schackwitz W."/>
            <person name="Martin J."/>
            <person name="Moriyama E."/>
            <person name="Blum P."/>
        </authorList>
    </citation>
    <scope>NUCLEOTIDE SEQUENCE</scope>
    <source>
        <strain evidence="2">SARC-B</strain>
        <strain evidence="3">SARC-C</strain>
        <strain evidence="4">SULA</strain>
    </source>
</reference>
<dbReference type="Proteomes" id="UP000275843">
    <property type="component" value="Chromosome"/>
</dbReference>
<dbReference type="EMBL" id="CP033236">
    <property type="protein sequence ID" value="AZF70317.1"/>
    <property type="molecule type" value="Genomic_DNA"/>
</dbReference>
<dbReference type="InterPro" id="IPR027417">
    <property type="entry name" value="P-loop_NTPase"/>
</dbReference>
<sequence length="237" mass="26998">MIRAINVSKIFHGSSAVVEVNLDIYENEKVGVIGVHNSGKTVLLQMLAGDVKPTKGKVYLEDKRKIAYIPQVPKFIPTISVKDVMTYVNKEYHYLDFVGLDGNKKVKDLSLDEKKRLSLALSLPFSPNHLIVDDMSQISSLTKDLIRRFKGGVIIAHHNLKDIWDLIDRVIIMSKGRVVFDGPKSGLLYKVIRFKNSEIWERENENSIEIDLDKCGVKYEVIRVTPDEVFLYFYAGI</sequence>
<organism evidence="4 15">
    <name type="scientific">Saccharolobus solfataricus</name>
    <name type="common">Sulfolobus solfataricus</name>
    <dbReference type="NCBI Taxonomy" id="2287"/>
    <lineage>
        <taxon>Archaea</taxon>
        <taxon>Thermoproteota</taxon>
        <taxon>Thermoprotei</taxon>
        <taxon>Sulfolobales</taxon>
        <taxon>Sulfolobaceae</taxon>
        <taxon>Saccharolobus</taxon>
    </lineage>
</organism>
<evidence type="ECO:0000313" key="13">
    <source>
        <dbReference type="Proteomes" id="UP000033057"/>
    </source>
</evidence>
<evidence type="ECO:0000313" key="16">
    <source>
        <dbReference type="Proteomes" id="UP000267993"/>
    </source>
</evidence>
<dbReference type="AlphaFoldDB" id="A0A0E3MF63"/>
<dbReference type="KEGG" id="ssoa:SULA_0874"/>
<evidence type="ECO:0000313" key="17">
    <source>
        <dbReference type="Proteomes" id="UP000269431"/>
    </source>
</evidence>
<evidence type="ECO:0000313" key="5">
    <source>
        <dbReference type="EMBL" id="AZF67697.1"/>
    </source>
</evidence>
<evidence type="ECO:0000313" key="15">
    <source>
        <dbReference type="Proteomes" id="UP000033106"/>
    </source>
</evidence>
<evidence type="ECO:0000313" key="10">
    <source>
        <dbReference type="EMBL" id="AZF80775.1"/>
    </source>
</evidence>
<dbReference type="EMBL" id="CP050869">
    <property type="protein sequence ID" value="QPG50210.1"/>
    <property type="molecule type" value="Genomic_DNA"/>
</dbReference>
<evidence type="ECO:0000313" key="22">
    <source>
        <dbReference type="Proteomes" id="UP000282269"/>
    </source>
</evidence>
<dbReference type="Proteomes" id="UP000273443">
    <property type="component" value="Chromosome"/>
</dbReference>
<evidence type="ECO:0000313" key="9">
    <source>
        <dbReference type="EMBL" id="AZF78169.1"/>
    </source>
</evidence>
<dbReference type="EMBL" id="CP033241">
    <property type="protein sequence ID" value="AZF83414.1"/>
    <property type="molecule type" value="Genomic_DNA"/>
</dbReference>
<reference evidence="13 14" key="1">
    <citation type="journal article" date="2015" name="Genome Announc.">
        <title>Complete Genome Sequence of Sulfolobus solfataricus Strain 98/2 and Evolved Derivatives.</title>
        <authorList>
            <person name="McCarthy S."/>
            <person name="Gradnigo J."/>
            <person name="Johnson T."/>
            <person name="Payne S."/>
            <person name="Lipzen A."/>
            <person name="Martin J."/>
            <person name="Schackwitz W."/>
            <person name="Moriyama E."/>
            <person name="Blum P."/>
        </authorList>
    </citation>
    <scope>NUCLEOTIDE SEQUENCE [LARGE SCALE GENOMIC DNA]</scope>
    <source>
        <strain evidence="13">98/2 SULC</strain>
        <strain evidence="2">SARC-B</strain>
        <strain evidence="3">SARC-C</strain>
        <strain evidence="4 15">SULA</strain>
        <strain evidence="14">SULB</strain>
    </source>
</reference>
<evidence type="ECO:0000313" key="8">
    <source>
        <dbReference type="EMBL" id="AZF75561.1"/>
    </source>
</evidence>
<dbReference type="PROSITE" id="PS50893">
    <property type="entry name" value="ABC_TRANSPORTER_2"/>
    <property type="match status" value="1"/>
</dbReference>
<dbReference type="EMBL" id="CP033240">
    <property type="protein sequence ID" value="AZF80775.1"/>
    <property type="molecule type" value="Genomic_DNA"/>
</dbReference>
<dbReference type="EMBL" id="CP033237">
    <property type="protein sequence ID" value="AZF72937.1"/>
    <property type="molecule type" value="Genomic_DNA"/>
</dbReference>
<name>A0A0E3MF63_SACSO</name>
<evidence type="ECO:0000313" key="21">
    <source>
        <dbReference type="Proteomes" id="UP000278715"/>
    </source>
</evidence>
<evidence type="ECO:0000313" key="11">
    <source>
        <dbReference type="EMBL" id="AZF83414.1"/>
    </source>
</evidence>
<dbReference type="GO" id="GO:0016887">
    <property type="term" value="F:ATP hydrolysis activity"/>
    <property type="evidence" value="ECO:0007669"/>
    <property type="project" value="InterPro"/>
</dbReference>
<dbReference type="Proteomes" id="UP000033106">
    <property type="component" value="Chromosome"/>
</dbReference>
<dbReference type="EMBL" id="CP011056">
    <property type="protein sequence ID" value="AKA75929.1"/>
    <property type="molecule type" value="Genomic_DNA"/>
</dbReference>
<dbReference type="GeneID" id="1453118"/>
<evidence type="ECO:0000313" key="4">
    <source>
        <dbReference type="EMBL" id="AKA78622.1"/>
    </source>
</evidence>
<dbReference type="RefSeq" id="WP_009989119.1">
    <property type="nucleotide sequence ID" value="NZ_CP011055.2"/>
</dbReference>
<evidence type="ECO:0000313" key="23">
    <source>
        <dbReference type="Proteomes" id="UP000594632"/>
    </source>
</evidence>
<keyword evidence="4" id="KW-0067">ATP-binding</keyword>
<dbReference type="Proteomes" id="UP000278715">
    <property type="component" value="Chromosome"/>
</dbReference>
<dbReference type="PANTHER" id="PTHR43423">
    <property type="entry name" value="ABC TRANSPORTER I FAMILY MEMBER 17"/>
    <property type="match status" value="1"/>
</dbReference>
<dbReference type="EMBL" id="CP033235">
    <property type="protein sequence ID" value="AZF67697.1"/>
    <property type="molecule type" value="Genomic_DNA"/>
</dbReference>
<evidence type="ECO:0000313" key="12">
    <source>
        <dbReference type="EMBL" id="QPG50210.1"/>
    </source>
</evidence>
<dbReference type="Proteomes" id="UP000282269">
    <property type="component" value="Chromosome"/>
</dbReference>
<dbReference type="KEGG" id="ssol:SULB_0876"/>
<protein>
    <submittedName>
        <fullName evidence="4">ABC transporter ATP-binding protein</fullName>
    </submittedName>
</protein>
<evidence type="ECO:0000259" key="1">
    <source>
        <dbReference type="PROSITE" id="PS50893"/>
    </source>
</evidence>
<dbReference type="InterPro" id="IPR003439">
    <property type="entry name" value="ABC_transporter-like_ATP-bd"/>
</dbReference>
<reference evidence="16 17" key="2">
    <citation type="journal article" date="2018" name="Proc. Natl. Acad. Sci. U.S.A.">
        <title>Nonmutational mechanism of inheritance in the Archaeon Sulfolobus solfataricus.</title>
        <authorList>
            <person name="Payne S."/>
            <person name="McCarthy S."/>
            <person name="Johnson T."/>
            <person name="North E."/>
            <person name="Blum P."/>
        </authorList>
    </citation>
    <scope>NUCLEOTIDE SEQUENCE [LARGE SCALE GENOMIC DNA]</scope>
    <source>
        <strain evidence="6 16">SARC-H</strain>
        <strain evidence="7 20">SARC-I</strain>
        <strain evidence="9 21">SARC-N</strain>
        <strain evidence="10 22">SARC-O</strain>
        <strain evidence="11 17">SUL120</strain>
        <strain evidence="5 18">SULG</strain>
        <strain evidence="8 19">SULM</strain>
    </source>
</reference>
<evidence type="ECO:0000313" key="3">
    <source>
        <dbReference type="EMBL" id="AKA75929.1"/>
    </source>
</evidence>
<dbReference type="Proteomes" id="UP000594632">
    <property type="component" value="Chromosome"/>
</dbReference>
<reference evidence="12 23" key="4">
    <citation type="journal article" date="2020" name="Nat. Commun.">
        <title>The structures of two archaeal type IV pili illuminate evolutionary relationships.</title>
        <authorList>
            <person name="Wang F."/>
            <person name="Baquero D.P."/>
            <person name="Su Z."/>
            <person name="Beltran L.C."/>
            <person name="Prangishvili D."/>
            <person name="Krupovic M."/>
            <person name="Egelman E.H."/>
        </authorList>
    </citation>
    <scope>NUCLEOTIDE SEQUENCE [LARGE SCALE GENOMIC DNA]</scope>
    <source>
        <strain evidence="12 23">POZ149</strain>
    </source>
</reference>
<evidence type="ECO:0000313" key="7">
    <source>
        <dbReference type="EMBL" id="AZF72937.1"/>
    </source>
</evidence>
<dbReference type="Proteomes" id="UP000033057">
    <property type="component" value="Chromosome"/>
</dbReference>
<keyword evidence="4" id="KW-0547">Nucleotide-binding</keyword>
<evidence type="ECO:0000313" key="14">
    <source>
        <dbReference type="Proteomes" id="UP000033085"/>
    </source>
</evidence>
<dbReference type="Proteomes" id="UP000033085">
    <property type="component" value="Chromosome"/>
</dbReference>
<dbReference type="KEGG" id="ssof:SULC_0875"/>
<evidence type="ECO:0000313" key="6">
    <source>
        <dbReference type="EMBL" id="AZF70317.1"/>
    </source>
</evidence>
<dbReference type="Gene3D" id="3.40.50.300">
    <property type="entry name" value="P-loop containing nucleotide triphosphate hydrolases"/>
    <property type="match status" value="1"/>
</dbReference>
<dbReference type="Proteomes" id="UP000273194">
    <property type="component" value="Chromosome"/>
</dbReference>
<dbReference type="SUPFAM" id="SSF52540">
    <property type="entry name" value="P-loop containing nucleoside triphosphate hydrolases"/>
    <property type="match status" value="1"/>
</dbReference>
<dbReference type="Proteomes" id="UP000269431">
    <property type="component" value="Chromosome"/>
</dbReference>
<dbReference type="Pfam" id="PF00005">
    <property type="entry name" value="ABC_tran"/>
    <property type="match status" value="1"/>
</dbReference>
<dbReference type="EMBL" id="CP011057">
    <property type="protein sequence ID" value="AKA78622.1"/>
    <property type="molecule type" value="Genomic_DNA"/>
</dbReference>
<evidence type="ECO:0000313" key="19">
    <source>
        <dbReference type="Proteomes" id="UP000273443"/>
    </source>
</evidence>
<dbReference type="EMBL" id="CP033239">
    <property type="protein sequence ID" value="AZF78169.1"/>
    <property type="molecule type" value="Genomic_DNA"/>
</dbReference>
<dbReference type="PATRIC" id="fig|2287.6.peg.926"/>
<proteinExistence type="predicted"/>
<accession>A0A0E3MF63</accession>